<dbReference type="RefSeq" id="WP_012807783.1">
    <property type="nucleotide sequence ID" value="NZ_CP039375.1"/>
</dbReference>
<feature type="region of interest" description="Disordered" evidence="2">
    <location>
        <begin position="264"/>
        <end position="292"/>
    </location>
</feature>
<dbReference type="PANTHER" id="PTHR42201:SF1">
    <property type="entry name" value="TAXIS PROTEIN"/>
    <property type="match status" value="1"/>
</dbReference>
<dbReference type="DNASU" id="8409751"/>
<dbReference type="GO" id="GO:0006935">
    <property type="term" value="P:chemotaxis"/>
    <property type="evidence" value="ECO:0007669"/>
    <property type="project" value="UniProtKB-UniRule"/>
</dbReference>
<evidence type="ECO:0000256" key="2">
    <source>
        <dbReference type="SAM" id="MobiDB-lite"/>
    </source>
</evidence>
<keyword evidence="1" id="KW-0145">Chemotaxis</keyword>
<dbReference type="Pfam" id="PF04283">
    <property type="entry name" value="CheF-arch"/>
    <property type="match status" value="1"/>
</dbReference>
<dbReference type="InterPro" id="IPR036388">
    <property type="entry name" value="WH-like_DNA-bd_sf"/>
</dbReference>
<sequence length="292" mass="31792">MSESVIADFVGNFNAEVMATTEPVKGRVLLSQKRLVLAANENDKFTIPLSSIFDVAVGHVPPDLGDFFDSTVTVAFERNDSRHVAVVEGDDDKISKFSTVLFKAILNGTETTVKERARVGGRVTDDAFSTAKLFVSDGSVEFRSSDGVFVVDLATVTDFQRTTREIAGSDRPTLTFRHMMDGTAVTTMAAMASPRKMSILGRYLRIEYSDLMEDLQDIELTDDKTEILVAIYSTGDMDGMPLADIVGTDSSAVTMLLRDLEEDGLVQDSSDGPKLTPKGEVVASRHLEDVNS</sequence>
<dbReference type="InterPro" id="IPR007381">
    <property type="entry name" value="CheF1/F2"/>
</dbReference>
<dbReference type="AlphaFoldDB" id="A0A4D6KGA2"/>
<evidence type="ECO:0000256" key="1">
    <source>
        <dbReference type="PIRNR" id="PIRNR026802"/>
    </source>
</evidence>
<reference evidence="3 4" key="1">
    <citation type="submission" date="2019-04" db="EMBL/GenBank/DDBJ databases">
        <title>Complete genome sequence of Arthrobacter sp. ZXY-2 associated with effective atrazine degradation and salt adaptation.</title>
        <authorList>
            <person name="Zhao X."/>
        </authorList>
    </citation>
    <scope>NUCLEOTIDE SEQUENCE [LARGE SCALE GENOMIC DNA]</scope>
    <source>
        <strain evidence="4">ZP60</strain>
    </source>
</reference>
<proteinExistence type="predicted"/>
<dbReference type="EMBL" id="CP039375">
    <property type="protein sequence ID" value="QCD64943.1"/>
    <property type="molecule type" value="Genomic_DNA"/>
</dbReference>
<dbReference type="PIRSF" id="PIRSF026802">
    <property type="entry name" value="UCP026802"/>
    <property type="match status" value="1"/>
</dbReference>
<organism evidence="3 4">
    <name type="scientific">Halomicrobium mukohataei</name>
    <dbReference type="NCBI Taxonomy" id="57705"/>
    <lineage>
        <taxon>Archaea</taxon>
        <taxon>Methanobacteriati</taxon>
        <taxon>Methanobacteriota</taxon>
        <taxon>Stenosarchaea group</taxon>
        <taxon>Halobacteria</taxon>
        <taxon>Halobacteriales</taxon>
        <taxon>Haloarculaceae</taxon>
        <taxon>Halomicrobium</taxon>
    </lineage>
</organism>
<protein>
    <recommendedName>
        <fullName evidence="1">Taxis protein CheF</fullName>
    </recommendedName>
</protein>
<feature type="compositionally biased region" description="Basic and acidic residues" evidence="2">
    <location>
        <begin position="283"/>
        <end position="292"/>
    </location>
</feature>
<evidence type="ECO:0000313" key="3">
    <source>
        <dbReference type="EMBL" id="QCD64943.1"/>
    </source>
</evidence>
<dbReference type="KEGG" id="halz:E5139_04555"/>
<comment type="function">
    <text evidence="1">Involved in taxis signal transduction.</text>
</comment>
<dbReference type="InterPro" id="IPR036390">
    <property type="entry name" value="WH_DNA-bd_sf"/>
</dbReference>
<name>A0A4D6KGA2_9EURY</name>
<comment type="subunit">
    <text evidence="1">Interacts with chemotaxis (Che) proteins as well as flagella accessory (Fla) proteins.</text>
</comment>
<dbReference type="Proteomes" id="UP000297053">
    <property type="component" value="Chromosome"/>
</dbReference>
<dbReference type="SMR" id="A0A4D6KGA2"/>
<evidence type="ECO:0000313" key="4">
    <source>
        <dbReference type="Proteomes" id="UP000297053"/>
    </source>
</evidence>
<dbReference type="GeneID" id="42178181"/>
<dbReference type="SUPFAM" id="SSF46785">
    <property type="entry name" value="Winged helix' DNA-binding domain"/>
    <property type="match status" value="1"/>
</dbReference>
<reference evidence="3 4" key="2">
    <citation type="submission" date="2019-04" db="EMBL/GenBank/DDBJ databases">
        <authorList>
            <person name="Yang S."/>
            <person name="Wei W."/>
        </authorList>
    </citation>
    <scope>NUCLEOTIDE SEQUENCE [LARGE SCALE GENOMIC DNA]</scope>
    <source>
        <strain evidence="4">ZP60</strain>
    </source>
</reference>
<dbReference type="Gene3D" id="1.10.10.10">
    <property type="entry name" value="Winged helix-like DNA-binding domain superfamily/Winged helix DNA-binding domain"/>
    <property type="match status" value="1"/>
</dbReference>
<accession>A0A4D6KGA2</accession>
<dbReference type="OMA" id="MNILGRY"/>
<dbReference type="PANTHER" id="PTHR42201">
    <property type="entry name" value="TAXIS PROTEIN"/>
    <property type="match status" value="1"/>
</dbReference>
<gene>
    <name evidence="3" type="ORF">E5139_04555</name>
</gene>